<dbReference type="Proteomes" id="UP001234178">
    <property type="component" value="Unassembled WGS sequence"/>
</dbReference>
<name>A0ABR0A1L8_9CRUS</name>
<dbReference type="EMBL" id="JAOYFB010000036">
    <property type="protein sequence ID" value="KAK4018819.1"/>
    <property type="molecule type" value="Genomic_DNA"/>
</dbReference>
<comment type="caution">
    <text evidence="1">The sequence shown here is derived from an EMBL/GenBank/DDBJ whole genome shotgun (WGS) entry which is preliminary data.</text>
</comment>
<proteinExistence type="predicted"/>
<accession>A0ABR0A1L8</accession>
<evidence type="ECO:0000313" key="1">
    <source>
        <dbReference type="EMBL" id="KAK4018819.1"/>
    </source>
</evidence>
<reference evidence="1 2" key="1">
    <citation type="journal article" date="2023" name="Nucleic Acids Res.">
        <title>The hologenome of Daphnia magna reveals possible DNA methylation and microbiome-mediated evolution of the host genome.</title>
        <authorList>
            <person name="Chaturvedi A."/>
            <person name="Li X."/>
            <person name="Dhandapani V."/>
            <person name="Marshall H."/>
            <person name="Kissane S."/>
            <person name="Cuenca-Cambronero M."/>
            <person name="Asole G."/>
            <person name="Calvet F."/>
            <person name="Ruiz-Romero M."/>
            <person name="Marangio P."/>
            <person name="Guigo R."/>
            <person name="Rago D."/>
            <person name="Mirbahai L."/>
            <person name="Eastwood N."/>
            <person name="Colbourne J.K."/>
            <person name="Zhou J."/>
            <person name="Mallon E."/>
            <person name="Orsini L."/>
        </authorList>
    </citation>
    <scope>NUCLEOTIDE SEQUENCE [LARGE SCALE GENOMIC DNA]</scope>
    <source>
        <strain evidence="1">LRV0_1</strain>
    </source>
</reference>
<evidence type="ECO:0000313" key="2">
    <source>
        <dbReference type="Proteomes" id="UP001234178"/>
    </source>
</evidence>
<gene>
    <name evidence="1" type="ORF">OUZ56_000859</name>
</gene>
<organism evidence="1 2">
    <name type="scientific">Daphnia magna</name>
    <dbReference type="NCBI Taxonomy" id="35525"/>
    <lineage>
        <taxon>Eukaryota</taxon>
        <taxon>Metazoa</taxon>
        <taxon>Ecdysozoa</taxon>
        <taxon>Arthropoda</taxon>
        <taxon>Crustacea</taxon>
        <taxon>Branchiopoda</taxon>
        <taxon>Diplostraca</taxon>
        <taxon>Cladocera</taxon>
        <taxon>Anomopoda</taxon>
        <taxon>Daphniidae</taxon>
        <taxon>Daphnia</taxon>
    </lineage>
</organism>
<sequence>MMLLDSQWLTLQQAEDGIKATKYRSKKILYVRLQFIYRLNSHETKSVVCWLLRLHFQATKETYRIGVNTRVLLPFDAKA</sequence>
<keyword evidence="2" id="KW-1185">Reference proteome</keyword>
<protein>
    <submittedName>
        <fullName evidence="1">Uncharacterized protein</fullName>
    </submittedName>
</protein>